<keyword evidence="1" id="KW-0143">Chaperone</keyword>
<dbReference type="Gene3D" id="2.30.33.40">
    <property type="entry name" value="GroES chaperonin"/>
    <property type="match status" value="1"/>
</dbReference>
<reference evidence="2" key="1">
    <citation type="submission" date="2020-04" db="EMBL/GenBank/DDBJ databases">
        <authorList>
            <person name="Chiriac C."/>
            <person name="Salcher M."/>
            <person name="Ghai R."/>
            <person name="Kavagutti S V."/>
        </authorList>
    </citation>
    <scope>NUCLEOTIDE SEQUENCE</scope>
</reference>
<sequence length="115" mass="12603">MSNESGINPVGWRVLIKPQEVKEVSQGGIILTTEKSKEREQMGNTTGIVVALGDQCFADEPSPWCKVGDKVIFAKYAGLLYLGKDGHQYRMVNDKDITGTLDADVDLVDPYLAKS</sequence>
<name>A0A6J5LCM9_9CAUD</name>
<dbReference type="InterPro" id="IPR037124">
    <property type="entry name" value="Chaperonin_GroES_sf"/>
</dbReference>
<dbReference type="PRINTS" id="PR00297">
    <property type="entry name" value="CHAPERONIN10"/>
</dbReference>
<dbReference type="EMBL" id="LR796246">
    <property type="protein sequence ID" value="CAB4130926.1"/>
    <property type="molecule type" value="Genomic_DNA"/>
</dbReference>
<dbReference type="Pfam" id="PF00166">
    <property type="entry name" value="Cpn10"/>
    <property type="match status" value="1"/>
</dbReference>
<dbReference type="GO" id="GO:0044183">
    <property type="term" value="F:protein folding chaperone"/>
    <property type="evidence" value="ECO:0007669"/>
    <property type="project" value="InterPro"/>
</dbReference>
<evidence type="ECO:0000256" key="1">
    <source>
        <dbReference type="ARBA" id="ARBA00023186"/>
    </source>
</evidence>
<dbReference type="SUPFAM" id="SSF50129">
    <property type="entry name" value="GroES-like"/>
    <property type="match status" value="1"/>
</dbReference>
<organism evidence="2">
    <name type="scientific">uncultured Caudovirales phage</name>
    <dbReference type="NCBI Taxonomy" id="2100421"/>
    <lineage>
        <taxon>Viruses</taxon>
        <taxon>Duplodnaviria</taxon>
        <taxon>Heunggongvirae</taxon>
        <taxon>Uroviricota</taxon>
        <taxon>Caudoviricetes</taxon>
        <taxon>Peduoviridae</taxon>
        <taxon>Maltschvirus</taxon>
        <taxon>Maltschvirus maltsch</taxon>
    </lineage>
</organism>
<dbReference type="InterPro" id="IPR020818">
    <property type="entry name" value="Chaperonin_GroES"/>
</dbReference>
<protein>
    <submittedName>
        <fullName evidence="2">GroS Co-chaperonin GroES (HSP10)</fullName>
    </submittedName>
</protein>
<dbReference type="GO" id="GO:0005524">
    <property type="term" value="F:ATP binding"/>
    <property type="evidence" value="ECO:0007669"/>
    <property type="project" value="InterPro"/>
</dbReference>
<dbReference type="SMART" id="SM00883">
    <property type="entry name" value="Cpn10"/>
    <property type="match status" value="1"/>
</dbReference>
<evidence type="ECO:0000313" key="2">
    <source>
        <dbReference type="EMBL" id="CAB4130926.1"/>
    </source>
</evidence>
<proteinExistence type="predicted"/>
<gene>
    <name evidence="2" type="ORF">UFOVP133_31</name>
</gene>
<dbReference type="CDD" id="cd00320">
    <property type="entry name" value="cpn10"/>
    <property type="match status" value="1"/>
</dbReference>
<accession>A0A6J5LCM9</accession>
<dbReference type="InterPro" id="IPR011032">
    <property type="entry name" value="GroES-like_sf"/>
</dbReference>